<name>A0A8S5VAD3_9CAUD</name>
<sequence>MAPVFVCLLRRGFSFAPRRGLGFKCLCVRLLVSPFVIIV</sequence>
<dbReference type="EMBL" id="BK016234">
    <property type="protein sequence ID" value="DAG03713.1"/>
    <property type="molecule type" value="Genomic_DNA"/>
</dbReference>
<accession>A0A8S5VAD3</accession>
<organism evidence="1">
    <name type="scientific">Siphoviridae sp. ct6bU4</name>
    <dbReference type="NCBI Taxonomy" id="2825344"/>
    <lineage>
        <taxon>Viruses</taxon>
        <taxon>Duplodnaviria</taxon>
        <taxon>Heunggongvirae</taxon>
        <taxon>Uroviricota</taxon>
        <taxon>Caudoviricetes</taxon>
    </lineage>
</organism>
<evidence type="ECO:0000313" key="1">
    <source>
        <dbReference type="EMBL" id="DAG03713.1"/>
    </source>
</evidence>
<reference evidence="1" key="1">
    <citation type="journal article" date="2021" name="Proc. Natl. Acad. Sci. U.S.A.">
        <title>A Catalog of Tens of Thousands of Viruses from Human Metagenomes Reveals Hidden Associations with Chronic Diseases.</title>
        <authorList>
            <person name="Tisza M.J."/>
            <person name="Buck C.B."/>
        </authorList>
    </citation>
    <scope>NUCLEOTIDE SEQUENCE</scope>
    <source>
        <strain evidence="1">Ct6bU4</strain>
    </source>
</reference>
<protein>
    <submittedName>
        <fullName evidence="1">Uncharacterized protein</fullName>
    </submittedName>
</protein>
<proteinExistence type="predicted"/>